<protein>
    <submittedName>
        <fullName evidence="13">Sensory neuron membrane protein SNMP-1 mRNA</fullName>
    </submittedName>
</protein>
<evidence type="ECO:0000256" key="12">
    <source>
        <dbReference type="SAM" id="Phobius"/>
    </source>
</evidence>
<name>A0A0C5DMP8_TENMO</name>
<keyword evidence="5 12" id="KW-0812">Transmembrane</keyword>
<evidence type="ECO:0000256" key="10">
    <source>
        <dbReference type="ARBA" id="ARBA00023170"/>
    </source>
</evidence>
<comment type="similarity">
    <text evidence="2">Belongs to the CD36 family.</text>
</comment>
<dbReference type="GO" id="GO:0005886">
    <property type="term" value="C:plasma membrane"/>
    <property type="evidence" value="ECO:0007669"/>
    <property type="project" value="UniProtKB-SubCell"/>
</dbReference>
<evidence type="ECO:0000256" key="3">
    <source>
        <dbReference type="ARBA" id="ARBA00022475"/>
    </source>
</evidence>
<organism evidence="13">
    <name type="scientific">Tenebrio molitor</name>
    <name type="common">Yellow mealworm beetle</name>
    <dbReference type="NCBI Taxonomy" id="7067"/>
    <lineage>
        <taxon>Eukaryota</taxon>
        <taxon>Metazoa</taxon>
        <taxon>Ecdysozoa</taxon>
        <taxon>Arthropoda</taxon>
        <taxon>Hexapoda</taxon>
        <taxon>Insecta</taxon>
        <taxon>Pterygota</taxon>
        <taxon>Neoptera</taxon>
        <taxon>Endopterygota</taxon>
        <taxon>Coleoptera</taxon>
        <taxon>Polyphaga</taxon>
        <taxon>Cucujiformia</taxon>
        <taxon>Tenebrionidae</taxon>
        <taxon>Tenebrio</taxon>
    </lineage>
</organism>
<evidence type="ECO:0000256" key="9">
    <source>
        <dbReference type="ARBA" id="ARBA00023157"/>
    </source>
</evidence>
<evidence type="ECO:0000256" key="8">
    <source>
        <dbReference type="ARBA" id="ARBA00023136"/>
    </source>
</evidence>
<keyword evidence="10" id="KW-0675">Receptor</keyword>
<comment type="subcellular location">
    <subcellularLocation>
        <location evidence="1">Cell membrane</location>
        <topology evidence="1">Multi-pass membrane protein</topology>
    </subcellularLocation>
</comment>
<proteinExistence type="evidence at transcript level"/>
<dbReference type="AlphaFoldDB" id="A0A0C5DMP8"/>
<keyword evidence="8 12" id="KW-0472">Membrane</keyword>
<dbReference type="Pfam" id="PF01130">
    <property type="entry name" value="CD36"/>
    <property type="match status" value="1"/>
</dbReference>
<dbReference type="GO" id="GO:0005737">
    <property type="term" value="C:cytoplasm"/>
    <property type="evidence" value="ECO:0007669"/>
    <property type="project" value="TreeGrafter"/>
</dbReference>
<evidence type="ECO:0000256" key="4">
    <source>
        <dbReference type="ARBA" id="ARBA00022606"/>
    </source>
</evidence>
<evidence type="ECO:0000256" key="1">
    <source>
        <dbReference type="ARBA" id="ARBA00004651"/>
    </source>
</evidence>
<sequence>MRLPVKIAIGCAIGACVIVIFGFIAFPKMIKGKVKKMVNLDKDSEIRKMFVKVPFALDFKVYLFNVTNPMDIQNGALPVVQEVGPFCFEEWKEKIDLADGDEEDVMFYNPKDTFYKANWPGCLDGSQMLTIPHPLILGMVNTVARTKPGMLTLVSKAINSIYKTPDSIFVTAKAMDILFDGVVINCGVKDFAGKAVCTQLKESPDLRHVTDDDLAFSFMAPKNGTAGKRFKVLRGVKTSHDVGRILEYDEKKEMEVWPTKECNQYKGTDGTVFASFLAKEEGLASFAPDLCRSLVAVYSGDTKYDGIPVRIYTATLGDMSKNADEKCYCPTPETCLKKGLMDLFKCAGVPIYVSLPHFYESDESYVHGVKGLNPNKKDHGIQILFESITGGPVAAAKRLQFSMPLEPNEKVPLFNKLPSTVLPLFWVEEGVALNNTFTGPIKDLFKIKKIVKITTWVVLVGCLGGLGAAAYLFFAKKGEANITPVHKVKPANETNGISTVGTDGFGGQVNHAMSDNEIEKY</sequence>
<keyword evidence="11" id="KW-0325">Glycoprotein</keyword>
<keyword evidence="7 12" id="KW-1133">Transmembrane helix</keyword>
<evidence type="ECO:0000256" key="6">
    <source>
        <dbReference type="ARBA" id="ARBA00022725"/>
    </source>
</evidence>
<feature type="transmembrane region" description="Helical" evidence="12">
    <location>
        <begin position="453"/>
        <end position="474"/>
    </location>
</feature>
<evidence type="ECO:0000313" key="13">
    <source>
        <dbReference type="EMBL" id="AJO62245.1"/>
    </source>
</evidence>
<evidence type="ECO:0000256" key="11">
    <source>
        <dbReference type="ARBA" id="ARBA00023180"/>
    </source>
</evidence>
<dbReference type="EMBL" id="KP296781">
    <property type="protein sequence ID" value="AJO62245.1"/>
    <property type="molecule type" value="mRNA"/>
</dbReference>
<reference evidence="13" key="1">
    <citation type="journal article" date="2015" name="Comp. Biochem. Physiol. Part D Genomics Proteomics">
        <title>Identification of candidate chemosensory genes in the antennal transcriptome of Tenebrio molitor (Coleoptera: Tenebrionidae).</title>
        <authorList>
            <person name="Liu S."/>
            <person name="Rao X.J."/>
            <person name="Li M.Y."/>
            <person name="Feng M.F."/>
            <person name="He M.Z."/>
            <person name="Li S.G."/>
        </authorList>
    </citation>
    <scope>NUCLEOTIDE SEQUENCE</scope>
    <source>
        <strain evidence="13">AAU-P</strain>
    </source>
</reference>
<dbReference type="PANTHER" id="PTHR11923">
    <property type="entry name" value="SCAVENGER RECEPTOR CLASS B TYPE-1 SR-B1"/>
    <property type="match status" value="1"/>
</dbReference>
<evidence type="ECO:0000256" key="5">
    <source>
        <dbReference type="ARBA" id="ARBA00022692"/>
    </source>
</evidence>
<dbReference type="InterPro" id="IPR002159">
    <property type="entry name" value="CD36_fam"/>
</dbReference>
<dbReference type="GO" id="GO:0005044">
    <property type="term" value="F:scavenger receptor activity"/>
    <property type="evidence" value="ECO:0007669"/>
    <property type="project" value="TreeGrafter"/>
</dbReference>
<dbReference type="PRINTS" id="PR01609">
    <property type="entry name" value="CD36FAMILY"/>
</dbReference>
<dbReference type="PANTHER" id="PTHR11923:SF69">
    <property type="entry name" value="SENSORY NEURON MEMBRANE PROTEIN 1"/>
    <property type="match status" value="1"/>
</dbReference>
<keyword evidence="9" id="KW-1015">Disulfide bond</keyword>
<evidence type="ECO:0000256" key="2">
    <source>
        <dbReference type="ARBA" id="ARBA00010532"/>
    </source>
</evidence>
<feature type="transmembrane region" description="Helical" evidence="12">
    <location>
        <begin position="6"/>
        <end position="26"/>
    </location>
</feature>
<keyword evidence="4" id="KW-0716">Sensory transduction</keyword>
<evidence type="ECO:0000256" key="7">
    <source>
        <dbReference type="ARBA" id="ARBA00022989"/>
    </source>
</evidence>
<keyword evidence="3" id="KW-1003">Cell membrane</keyword>
<accession>A0A0C5DMP8</accession>
<dbReference type="GO" id="GO:0007608">
    <property type="term" value="P:sensory perception of smell"/>
    <property type="evidence" value="ECO:0007669"/>
    <property type="project" value="UniProtKB-KW"/>
</dbReference>
<keyword evidence="6" id="KW-0552">Olfaction</keyword>